<accession>A0A928Z4H8</accession>
<gene>
    <name evidence="2" type="ORF">IQ266_23160</name>
</gene>
<evidence type="ECO:0000256" key="1">
    <source>
        <dbReference type="SAM" id="MobiDB-lite"/>
    </source>
</evidence>
<evidence type="ECO:0008006" key="4">
    <source>
        <dbReference type="Google" id="ProtNLM"/>
    </source>
</evidence>
<evidence type="ECO:0000313" key="3">
    <source>
        <dbReference type="Proteomes" id="UP000625316"/>
    </source>
</evidence>
<feature type="non-terminal residue" evidence="2">
    <location>
        <position position="411"/>
    </location>
</feature>
<organism evidence="2 3">
    <name type="scientific">Romeriopsis navalis LEGE 11480</name>
    <dbReference type="NCBI Taxonomy" id="2777977"/>
    <lineage>
        <taxon>Bacteria</taxon>
        <taxon>Bacillati</taxon>
        <taxon>Cyanobacteriota</taxon>
        <taxon>Cyanophyceae</taxon>
        <taxon>Leptolyngbyales</taxon>
        <taxon>Leptolyngbyaceae</taxon>
        <taxon>Romeriopsis</taxon>
        <taxon>Romeriopsis navalis</taxon>
    </lineage>
</organism>
<reference evidence="2" key="1">
    <citation type="submission" date="2020-10" db="EMBL/GenBank/DDBJ databases">
        <authorList>
            <person name="Castelo-Branco R."/>
            <person name="Eusebio N."/>
            <person name="Adriana R."/>
            <person name="Vieira A."/>
            <person name="Brugerolle De Fraissinette N."/>
            <person name="Rezende De Castro R."/>
            <person name="Schneider M.P."/>
            <person name="Vasconcelos V."/>
            <person name="Leao P.N."/>
        </authorList>
    </citation>
    <scope>NUCLEOTIDE SEQUENCE</scope>
    <source>
        <strain evidence="2">LEGE 11480</strain>
    </source>
</reference>
<protein>
    <recommendedName>
        <fullName evidence="4">Cadherin domain-containing protein</fullName>
    </recommendedName>
</protein>
<sequence>MTYPTQNSGASFAAGANTFLRPFIGNGLLSHHQLYDGLQDTFDRFLPQGAASLDSLSHVGGQTYEASLTIHNYAVKAQVNLSTAIADVYVDFNADNDFADAGEHAIAGLSLAGLYQTKTWQAKVAHDTTPAGGGGTSLAPGMKQEPTGGDTSLTPGVKQEPKGPNHSLNPGSKPEPTMPTDGNPDKPTDGGGGNPGTPIDGGGNPDKPTDGGGNPGTPTDVPPVFVVPQAPTVTSGETGAVIGAVSVTDVDTDVSRYTFSVLDGNGQPDNRFTVENGQLQLDSAVSIDSGSGPVSLIVQVALTNDQGEVTDTFRSDAFTIAVKDDEFTVPPTGGGGGGGGDVPPVFVVPQTPTVLGGQPGAVVGAVSVTDVDTDVSLYTFSVLDANGQPDNRFIVQNGQLQLNPLVSVNAG</sequence>
<dbReference type="EMBL" id="JADEXQ010000116">
    <property type="protein sequence ID" value="MBE9032641.1"/>
    <property type="molecule type" value="Genomic_DNA"/>
</dbReference>
<dbReference type="RefSeq" id="WP_405127647.1">
    <property type="nucleotide sequence ID" value="NZ_JADEXQ010000116.1"/>
</dbReference>
<feature type="compositionally biased region" description="Gly residues" evidence="1">
    <location>
        <begin position="189"/>
        <end position="215"/>
    </location>
</feature>
<dbReference type="Proteomes" id="UP000625316">
    <property type="component" value="Unassembled WGS sequence"/>
</dbReference>
<evidence type="ECO:0000313" key="2">
    <source>
        <dbReference type="EMBL" id="MBE9032641.1"/>
    </source>
</evidence>
<keyword evidence="3" id="KW-1185">Reference proteome</keyword>
<proteinExistence type="predicted"/>
<feature type="region of interest" description="Disordered" evidence="1">
    <location>
        <begin position="126"/>
        <end position="223"/>
    </location>
</feature>
<name>A0A928Z4H8_9CYAN</name>
<comment type="caution">
    <text evidence="2">The sequence shown here is derived from an EMBL/GenBank/DDBJ whole genome shotgun (WGS) entry which is preliminary data.</text>
</comment>
<dbReference type="AlphaFoldDB" id="A0A928Z4H8"/>